<keyword evidence="5 7" id="KW-0040">ANK repeat</keyword>
<evidence type="ECO:0000256" key="7">
    <source>
        <dbReference type="PROSITE-ProRule" id="PRU00023"/>
    </source>
</evidence>
<dbReference type="EC" id="2.3.1.225" evidence="8"/>
<comment type="catalytic activity">
    <reaction evidence="8">
        <text>L-cysteinyl-[protein] + hexadecanoyl-CoA = S-hexadecanoyl-L-cysteinyl-[protein] + CoA</text>
        <dbReference type="Rhea" id="RHEA:36683"/>
        <dbReference type="Rhea" id="RHEA-COMP:10131"/>
        <dbReference type="Rhea" id="RHEA-COMP:11032"/>
        <dbReference type="ChEBI" id="CHEBI:29950"/>
        <dbReference type="ChEBI" id="CHEBI:57287"/>
        <dbReference type="ChEBI" id="CHEBI:57379"/>
        <dbReference type="ChEBI" id="CHEBI:74151"/>
        <dbReference type="EC" id="2.3.1.225"/>
    </reaction>
</comment>
<sequence>MYQSACNVATTGSCAPNAEAEREAERQNALMSQQPPTQPIEPDYSGFDIVKATQYGAHARVKELVEAGWDVNQPDSETVTLLHWAAINNRRDIIKYFLEKGAVVDALGGELNATPLHWATRQGHLGAVVLLMTAGADPRIRDAEGCSCIHIAAQFAHTALVAYFIAKGVDPDLQDRGGMTALMWAAWKVCALDPVRLLLTLGANPAMVDYTHGNTALHWAILARNSTAISTLVLKSKASLDVPNLRGETPLTMLEAQSGAVWIGSKVMERVKDASLSSQQRRSLITRIKHDKRLRWWSMVACPFTAFYLAGVVFTLNTLYIIKFFLLVCLYAIFHTLGKTLFDDHLMALLPLSVYLASKAWFYITWFVYIIDAVSFGTTLLFLICSGGLWVCFIKSWKGDPGIIQPTQEQRFKTIIELSERGGIGFEPSSFCSGCLVRRPIRSKHCSVCDRCVARFDHHCPWVGNCIGLKNHTYFMGFLWMLLIMCGWMLYGGSYYYMNTCNVHFDDLLAALRAIGDCNAWIGWVMANALLHMSWVILLTICQTYQVICLGMTTNERMNRGRYRHFQARSGQSPFTRGAFNNLIDFLECTCFGLFKPKRIDWMHYYDFDVHTSKPIEHEPLLSNGGGVGGDESTAAATHNYQYV</sequence>
<evidence type="ECO:0000259" key="9">
    <source>
        <dbReference type="Pfam" id="PF01529"/>
    </source>
</evidence>
<dbReference type="OrthoDB" id="6781668at2759"/>
<feature type="transmembrane region" description="Helical" evidence="8">
    <location>
        <begin position="349"/>
        <end position="369"/>
    </location>
</feature>
<dbReference type="Pfam" id="PF00023">
    <property type="entry name" value="Ank"/>
    <property type="match status" value="1"/>
</dbReference>
<dbReference type="PANTHER" id="PTHR24161:SF85">
    <property type="entry name" value="PALMITOYLTRANSFERASE HIP14"/>
    <property type="match status" value="1"/>
</dbReference>
<evidence type="ECO:0000256" key="8">
    <source>
        <dbReference type="RuleBase" id="RU079119"/>
    </source>
</evidence>
<dbReference type="Proteomes" id="UP000095300">
    <property type="component" value="Unassembled WGS sequence"/>
</dbReference>
<feature type="transmembrane region" description="Helical" evidence="8">
    <location>
        <begin position="296"/>
        <end position="314"/>
    </location>
</feature>
<feature type="transmembrane region" description="Helical" evidence="8">
    <location>
        <begin position="375"/>
        <end position="394"/>
    </location>
</feature>
<keyword evidence="4 8" id="KW-1133">Transmembrane helix</keyword>
<dbReference type="Pfam" id="PF13637">
    <property type="entry name" value="Ank_4"/>
    <property type="match status" value="1"/>
</dbReference>
<dbReference type="SUPFAM" id="SSF48403">
    <property type="entry name" value="Ankyrin repeat"/>
    <property type="match status" value="1"/>
</dbReference>
<evidence type="ECO:0000313" key="10">
    <source>
        <dbReference type="EnsemblMetazoa" id="SCAU006088-PA"/>
    </source>
</evidence>
<keyword evidence="6 8" id="KW-0472">Membrane</keyword>
<dbReference type="KEGG" id="scac:106089978"/>
<name>A0A1I8P9M2_STOCA</name>
<protein>
    <recommendedName>
        <fullName evidence="8">Palmitoyltransferase</fullName>
        <ecNumber evidence="8">2.3.1.225</ecNumber>
    </recommendedName>
</protein>
<feature type="repeat" description="ANK" evidence="7">
    <location>
        <begin position="212"/>
        <end position="245"/>
    </location>
</feature>
<proteinExistence type="inferred from homology"/>
<reference evidence="10" key="1">
    <citation type="submission" date="2020-05" db="UniProtKB">
        <authorList>
            <consortium name="EnsemblMetazoa"/>
        </authorList>
    </citation>
    <scope>IDENTIFICATION</scope>
    <source>
        <strain evidence="10">USDA</strain>
    </source>
</reference>
<dbReference type="PROSITE" id="PS50216">
    <property type="entry name" value="DHHC"/>
    <property type="match status" value="1"/>
</dbReference>
<dbReference type="InterPro" id="IPR001594">
    <property type="entry name" value="Palmitoyltrfase_DHHC"/>
</dbReference>
<evidence type="ECO:0000256" key="2">
    <source>
        <dbReference type="ARBA" id="ARBA00022692"/>
    </source>
</evidence>
<keyword evidence="8" id="KW-0808">Transferase</keyword>
<evidence type="ECO:0000256" key="4">
    <source>
        <dbReference type="ARBA" id="ARBA00022989"/>
    </source>
</evidence>
<feature type="repeat" description="ANK" evidence="7">
    <location>
        <begin position="144"/>
        <end position="176"/>
    </location>
</feature>
<organism evidence="10 11">
    <name type="scientific">Stomoxys calcitrans</name>
    <name type="common">Stable fly</name>
    <name type="synonym">Conops calcitrans</name>
    <dbReference type="NCBI Taxonomy" id="35570"/>
    <lineage>
        <taxon>Eukaryota</taxon>
        <taxon>Metazoa</taxon>
        <taxon>Ecdysozoa</taxon>
        <taxon>Arthropoda</taxon>
        <taxon>Hexapoda</taxon>
        <taxon>Insecta</taxon>
        <taxon>Pterygota</taxon>
        <taxon>Neoptera</taxon>
        <taxon>Endopterygota</taxon>
        <taxon>Diptera</taxon>
        <taxon>Brachycera</taxon>
        <taxon>Muscomorpha</taxon>
        <taxon>Muscoidea</taxon>
        <taxon>Muscidae</taxon>
        <taxon>Stomoxys</taxon>
    </lineage>
</organism>
<dbReference type="SMART" id="SM00248">
    <property type="entry name" value="ANK"/>
    <property type="match status" value="5"/>
</dbReference>
<feature type="repeat" description="ANK" evidence="7">
    <location>
        <begin position="77"/>
        <end position="109"/>
    </location>
</feature>
<dbReference type="InterPro" id="IPR036770">
    <property type="entry name" value="Ankyrin_rpt-contain_sf"/>
</dbReference>
<dbReference type="Gene3D" id="1.25.40.20">
    <property type="entry name" value="Ankyrin repeat-containing domain"/>
    <property type="match status" value="1"/>
</dbReference>
<dbReference type="GO" id="GO:0016020">
    <property type="term" value="C:membrane"/>
    <property type="evidence" value="ECO:0007669"/>
    <property type="project" value="UniProtKB-SubCell"/>
</dbReference>
<gene>
    <name evidence="10" type="primary">106089978</name>
</gene>
<dbReference type="AlphaFoldDB" id="A0A1I8P9M2"/>
<feature type="repeat" description="ANK" evidence="7">
    <location>
        <begin position="111"/>
        <end position="143"/>
    </location>
</feature>
<keyword evidence="3" id="KW-0677">Repeat</keyword>
<evidence type="ECO:0000256" key="5">
    <source>
        <dbReference type="ARBA" id="ARBA00023043"/>
    </source>
</evidence>
<keyword evidence="2 8" id="KW-0812">Transmembrane</keyword>
<dbReference type="Pfam" id="PF12796">
    <property type="entry name" value="Ank_2"/>
    <property type="match status" value="1"/>
</dbReference>
<comment type="subcellular location">
    <subcellularLocation>
        <location evidence="1">Membrane</location>
        <topology evidence="1">Multi-pass membrane protein</topology>
    </subcellularLocation>
</comment>
<evidence type="ECO:0000313" key="11">
    <source>
        <dbReference type="Proteomes" id="UP000095300"/>
    </source>
</evidence>
<dbReference type="STRING" id="35570.A0A1I8P9M2"/>
<feature type="transmembrane region" description="Helical" evidence="8">
    <location>
        <begin position="320"/>
        <end position="337"/>
    </location>
</feature>
<dbReference type="GO" id="GO:0019706">
    <property type="term" value="F:protein-cysteine S-palmitoyltransferase activity"/>
    <property type="evidence" value="ECO:0007669"/>
    <property type="project" value="UniProtKB-EC"/>
</dbReference>
<comment type="similarity">
    <text evidence="8">Belongs to the DHHC palmitoyltransferase family.</text>
</comment>
<evidence type="ECO:0000256" key="3">
    <source>
        <dbReference type="ARBA" id="ARBA00022737"/>
    </source>
</evidence>
<evidence type="ECO:0000256" key="1">
    <source>
        <dbReference type="ARBA" id="ARBA00004141"/>
    </source>
</evidence>
<keyword evidence="11" id="KW-1185">Reference proteome</keyword>
<dbReference type="PROSITE" id="PS50297">
    <property type="entry name" value="ANK_REP_REGION"/>
    <property type="match status" value="3"/>
</dbReference>
<evidence type="ECO:0000256" key="6">
    <source>
        <dbReference type="ARBA" id="ARBA00023136"/>
    </source>
</evidence>
<feature type="transmembrane region" description="Helical" evidence="8">
    <location>
        <begin position="478"/>
        <end position="498"/>
    </location>
</feature>
<dbReference type="VEuPathDB" id="VectorBase:SCAU006088"/>
<comment type="domain">
    <text evidence="8">The DHHC domain is required for palmitoyltransferase activity.</text>
</comment>
<dbReference type="PROSITE" id="PS50088">
    <property type="entry name" value="ANK_REPEAT"/>
    <property type="match status" value="4"/>
</dbReference>
<accession>A0A1I8P9M2</accession>
<dbReference type="FunFam" id="1.25.40.20:FF:000294">
    <property type="entry name" value="Palmitoyltransferase"/>
    <property type="match status" value="1"/>
</dbReference>
<feature type="domain" description="Palmitoyltransferase DHHC" evidence="9">
    <location>
        <begin position="427"/>
        <end position="560"/>
    </location>
</feature>
<dbReference type="EnsemblMetazoa" id="SCAU006088-RA">
    <property type="protein sequence ID" value="SCAU006088-PA"/>
    <property type="gene ID" value="SCAU006088"/>
</dbReference>
<dbReference type="InterPro" id="IPR002110">
    <property type="entry name" value="Ankyrin_rpt"/>
</dbReference>
<keyword evidence="8" id="KW-0012">Acyltransferase</keyword>
<dbReference type="Pfam" id="PF01529">
    <property type="entry name" value="DHHC"/>
    <property type="match status" value="1"/>
</dbReference>
<dbReference type="PANTHER" id="PTHR24161">
    <property type="entry name" value="ANK_REP_REGION DOMAIN-CONTAINING PROTEIN-RELATED"/>
    <property type="match status" value="1"/>
</dbReference>